<gene>
    <name evidence="3" type="ORF">FB472_1146</name>
</gene>
<reference evidence="3 4" key="1">
    <citation type="submission" date="2019-06" db="EMBL/GenBank/DDBJ databases">
        <title>Sequencing the genomes of 1000 actinobacteria strains.</title>
        <authorList>
            <person name="Klenk H.-P."/>
        </authorList>
    </citation>
    <scope>NUCLEOTIDE SEQUENCE [LARGE SCALE GENOMIC DNA]</scope>
    <source>
        <strain evidence="3 4">DSM 21947</strain>
    </source>
</reference>
<organism evidence="3 4">
    <name type="scientific">Rhodoglobus vestalii</name>
    <dbReference type="NCBI Taxonomy" id="193384"/>
    <lineage>
        <taxon>Bacteria</taxon>
        <taxon>Bacillati</taxon>
        <taxon>Actinomycetota</taxon>
        <taxon>Actinomycetes</taxon>
        <taxon>Micrococcales</taxon>
        <taxon>Microbacteriaceae</taxon>
        <taxon>Rhodoglobus</taxon>
    </lineage>
</organism>
<dbReference type="GO" id="GO:0016226">
    <property type="term" value="P:iron-sulfur cluster assembly"/>
    <property type="evidence" value="ECO:0007669"/>
    <property type="project" value="InterPro"/>
</dbReference>
<feature type="domain" description="NIF system FeS cluster assembly NifU N-terminal" evidence="2">
    <location>
        <begin position="15"/>
        <end position="135"/>
    </location>
</feature>
<keyword evidence="4" id="KW-1185">Reference proteome</keyword>
<dbReference type="EMBL" id="VFRA01000001">
    <property type="protein sequence ID" value="TQO19579.1"/>
    <property type="molecule type" value="Genomic_DNA"/>
</dbReference>
<comment type="caution">
    <text evidence="3">The sequence shown here is derived from an EMBL/GenBank/DDBJ whole genome shotgun (WGS) entry which is preliminary data.</text>
</comment>
<dbReference type="GO" id="GO:0051536">
    <property type="term" value="F:iron-sulfur cluster binding"/>
    <property type="evidence" value="ECO:0007669"/>
    <property type="project" value="InterPro"/>
</dbReference>
<dbReference type="Gene3D" id="3.90.1010.10">
    <property type="match status" value="1"/>
</dbReference>
<evidence type="ECO:0000313" key="3">
    <source>
        <dbReference type="EMBL" id="TQO19579.1"/>
    </source>
</evidence>
<evidence type="ECO:0000313" key="4">
    <source>
        <dbReference type="Proteomes" id="UP000316560"/>
    </source>
</evidence>
<proteinExistence type="inferred from homology"/>
<sequence length="180" mass="19157">MSTTMAASTNMAGLYQEMIIEHAHSPRNFRQLEGAHQTVEAVNPLCGDHLSLYVQRDSDRIADIAFEGDGCAISKASASLMTSAVKGLQNDEALALFDRVHTMLTTEPLSDGPPADVGKLAVLSGVWQYPARVKCATLCWQALHSALEEGAVQEDAINEGAINEGTTITVALQDGTDKAS</sequence>
<dbReference type="SUPFAM" id="SSF82649">
    <property type="entry name" value="SufE/NifU"/>
    <property type="match status" value="1"/>
</dbReference>
<dbReference type="GO" id="GO:0005506">
    <property type="term" value="F:iron ion binding"/>
    <property type="evidence" value="ECO:0007669"/>
    <property type="project" value="InterPro"/>
</dbReference>
<dbReference type="NCBIfam" id="TIGR01994">
    <property type="entry name" value="SUF_scaf_2"/>
    <property type="match status" value="1"/>
</dbReference>
<name>A0A8H2K6H6_9MICO</name>
<dbReference type="Pfam" id="PF01592">
    <property type="entry name" value="NifU_N"/>
    <property type="match status" value="1"/>
</dbReference>
<evidence type="ECO:0000256" key="1">
    <source>
        <dbReference type="ARBA" id="ARBA00006420"/>
    </source>
</evidence>
<dbReference type="CDD" id="cd06664">
    <property type="entry name" value="IscU_like"/>
    <property type="match status" value="1"/>
</dbReference>
<dbReference type="PANTHER" id="PTHR10093">
    <property type="entry name" value="IRON-SULFUR CLUSTER ASSEMBLY ENZYME NIFU HOMOLOG"/>
    <property type="match status" value="1"/>
</dbReference>
<protein>
    <submittedName>
        <fullName evidence="3">Nitrogen fixation NifU-like protein</fullName>
    </submittedName>
</protein>
<dbReference type="Proteomes" id="UP000316560">
    <property type="component" value="Unassembled WGS sequence"/>
</dbReference>
<dbReference type="InterPro" id="IPR002871">
    <property type="entry name" value="NIF_FeS_clus_asmbl_NifU_N"/>
</dbReference>
<dbReference type="RefSeq" id="WP_215730390.1">
    <property type="nucleotide sequence ID" value="NZ_VFRA01000001.1"/>
</dbReference>
<comment type="similarity">
    <text evidence="1">Belongs to the NifU family.</text>
</comment>
<accession>A0A8H2K6H6</accession>
<dbReference type="AlphaFoldDB" id="A0A8H2K6H6"/>
<evidence type="ECO:0000259" key="2">
    <source>
        <dbReference type="Pfam" id="PF01592"/>
    </source>
</evidence>
<dbReference type="FunFam" id="3.90.1010.10:FF:000002">
    <property type="entry name" value="Iron-sulfur cluster assembly scaffold protein NifU"/>
    <property type="match status" value="1"/>
</dbReference>